<keyword evidence="2" id="KW-1185">Reference proteome</keyword>
<proteinExistence type="predicted"/>
<comment type="caution">
    <text evidence="1">The sequence shown here is derived from an EMBL/GenBank/DDBJ whole genome shotgun (WGS) entry which is preliminary data.</text>
</comment>
<protein>
    <submittedName>
        <fullName evidence="1">Uncharacterized protein</fullName>
    </submittedName>
</protein>
<organism evidence="1 2">
    <name type="scientific">Homarus americanus</name>
    <name type="common">American lobster</name>
    <dbReference type="NCBI Taxonomy" id="6706"/>
    <lineage>
        <taxon>Eukaryota</taxon>
        <taxon>Metazoa</taxon>
        <taxon>Ecdysozoa</taxon>
        <taxon>Arthropoda</taxon>
        <taxon>Crustacea</taxon>
        <taxon>Multicrustacea</taxon>
        <taxon>Malacostraca</taxon>
        <taxon>Eumalacostraca</taxon>
        <taxon>Eucarida</taxon>
        <taxon>Decapoda</taxon>
        <taxon>Pleocyemata</taxon>
        <taxon>Astacidea</taxon>
        <taxon>Nephropoidea</taxon>
        <taxon>Nephropidae</taxon>
        <taxon>Homarus</taxon>
    </lineage>
</organism>
<dbReference type="Proteomes" id="UP000747542">
    <property type="component" value="Unassembled WGS sequence"/>
</dbReference>
<evidence type="ECO:0000313" key="1">
    <source>
        <dbReference type="EMBL" id="KAG7154163.1"/>
    </source>
</evidence>
<gene>
    <name evidence="1" type="ORF">Hamer_G020470</name>
</gene>
<dbReference type="AlphaFoldDB" id="A0A8J5MJV3"/>
<reference evidence="1" key="1">
    <citation type="journal article" date="2021" name="Sci. Adv.">
        <title>The American lobster genome reveals insights on longevity, neural, and immune adaptations.</title>
        <authorList>
            <person name="Polinski J.M."/>
            <person name="Zimin A.V."/>
            <person name="Clark K.F."/>
            <person name="Kohn A.B."/>
            <person name="Sadowski N."/>
            <person name="Timp W."/>
            <person name="Ptitsyn A."/>
            <person name="Khanna P."/>
            <person name="Romanova D.Y."/>
            <person name="Williams P."/>
            <person name="Greenwood S.J."/>
            <person name="Moroz L.L."/>
            <person name="Walt D.R."/>
            <person name="Bodnar A.G."/>
        </authorList>
    </citation>
    <scope>NUCLEOTIDE SEQUENCE</scope>
    <source>
        <strain evidence="1">GMGI-L3</strain>
    </source>
</reference>
<name>A0A8J5MJV3_HOMAM</name>
<accession>A0A8J5MJV3</accession>
<dbReference type="EMBL" id="JAHLQT010045000">
    <property type="protein sequence ID" value="KAG7154163.1"/>
    <property type="molecule type" value="Genomic_DNA"/>
</dbReference>
<feature type="non-terminal residue" evidence="1">
    <location>
        <position position="139"/>
    </location>
</feature>
<sequence length="139" mass="15236">ERERERETCMGVSALSEGAGRARIGMVVCGGMTVPEKWVRGRRGDARARASRTFFPRPGSVGILQCSVCLETCGVWRGPLAASLRVLQRGHELPASVISLQPLSLPACVCIVLCCGDTWSISREEECLQTSMKRMKRLN</sequence>
<evidence type="ECO:0000313" key="2">
    <source>
        <dbReference type="Proteomes" id="UP000747542"/>
    </source>
</evidence>